<feature type="binding site" evidence="8">
    <location>
        <position position="327"/>
    </location>
    <ligand>
        <name>Mg(2+)</name>
        <dbReference type="ChEBI" id="CHEBI:18420"/>
    </ligand>
</feature>
<dbReference type="Pfam" id="PF02696">
    <property type="entry name" value="SelO"/>
    <property type="match status" value="1"/>
</dbReference>
<dbReference type="EC" id="2.7.7.108" evidence="8"/>
<comment type="function">
    <text evidence="8">Nucleotidyltransferase involved in the post-translational modification of proteins. It can catalyze the addition of adenosine monophosphate (AMP) or uridine monophosphate (UMP) to a protein, resulting in modifications known as AMPylation and UMPylation.</text>
</comment>
<keyword evidence="8" id="KW-0464">Manganese</keyword>
<evidence type="ECO:0000256" key="7">
    <source>
        <dbReference type="ARBA" id="ARBA00022842"/>
    </source>
</evidence>
<dbReference type="GO" id="GO:0000287">
    <property type="term" value="F:magnesium ion binding"/>
    <property type="evidence" value="ECO:0007669"/>
    <property type="project" value="UniProtKB-UniRule"/>
</dbReference>
<evidence type="ECO:0000313" key="10">
    <source>
        <dbReference type="Proteomes" id="UP000478571"/>
    </source>
</evidence>
<evidence type="ECO:0000256" key="6">
    <source>
        <dbReference type="ARBA" id="ARBA00022840"/>
    </source>
</evidence>
<evidence type="ECO:0000313" key="9">
    <source>
        <dbReference type="EMBL" id="MYM59144.1"/>
    </source>
</evidence>
<evidence type="ECO:0000256" key="1">
    <source>
        <dbReference type="ARBA" id="ARBA00009747"/>
    </source>
</evidence>
<feature type="binding site" evidence="8">
    <location>
        <position position="246"/>
    </location>
    <ligand>
        <name>ATP</name>
        <dbReference type="ChEBI" id="CHEBI:30616"/>
    </ligand>
</feature>
<feature type="binding site" evidence="8">
    <location>
        <position position="142"/>
    </location>
    <ligand>
        <name>ATP</name>
        <dbReference type="ChEBI" id="CHEBI:30616"/>
    </ligand>
</feature>
<keyword evidence="6 8" id="KW-0067">ATP-binding</keyword>
<keyword evidence="5 8" id="KW-0547">Nucleotide-binding</keyword>
<keyword evidence="4 8" id="KW-0479">Metal-binding</keyword>
<dbReference type="HAMAP" id="MF_00692">
    <property type="entry name" value="SelO"/>
    <property type="match status" value="1"/>
</dbReference>
<evidence type="ECO:0000256" key="8">
    <source>
        <dbReference type="HAMAP-Rule" id="MF_00692"/>
    </source>
</evidence>
<organism evidence="9 10">
    <name type="scientific">Vibrio tetraodonis subsp. pristinus</name>
    <dbReference type="NCBI Taxonomy" id="2695891"/>
    <lineage>
        <taxon>Bacteria</taxon>
        <taxon>Pseudomonadati</taxon>
        <taxon>Pseudomonadota</taxon>
        <taxon>Gammaproteobacteria</taxon>
        <taxon>Vibrionales</taxon>
        <taxon>Vibrionaceae</taxon>
        <taxon>Vibrio</taxon>
    </lineage>
</organism>
<reference evidence="9 10" key="1">
    <citation type="submission" date="2020-01" db="EMBL/GenBank/DDBJ databases">
        <title>Draft Genome Sequence of Vibrio sp. strain OCN044, Isolated from a Healthy Coral at Palmyra Atoll.</title>
        <authorList>
            <person name="Videau P."/>
            <person name="Loughran R."/>
            <person name="Esquivel A."/>
            <person name="Deadmond M."/>
            <person name="Paddock B.E."/>
            <person name="Saw J.H."/>
            <person name="Ushijima B."/>
        </authorList>
    </citation>
    <scope>NUCLEOTIDE SEQUENCE [LARGE SCALE GENOMIC DNA]</scope>
    <source>
        <strain evidence="9 10">OCN044</strain>
    </source>
</reference>
<dbReference type="PANTHER" id="PTHR32057">
    <property type="entry name" value="PROTEIN ADENYLYLTRANSFERASE SELO, MITOCHONDRIAL"/>
    <property type="match status" value="1"/>
</dbReference>
<feature type="binding site" evidence="8">
    <location>
        <position position="139"/>
    </location>
    <ligand>
        <name>ATP</name>
        <dbReference type="ChEBI" id="CHEBI:30616"/>
    </ligand>
</feature>
<gene>
    <name evidence="8" type="primary">ydiU</name>
    <name evidence="8" type="synonym">selO</name>
    <name evidence="9" type="ORF">GTG28_07905</name>
</gene>
<feature type="active site" description="Proton acceptor" evidence="8">
    <location>
        <position position="326"/>
    </location>
</feature>
<evidence type="ECO:0000256" key="2">
    <source>
        <dbReference type="ARBA" id="ARBA00022679"/>
    </source>
</evidence>
<feature type="binding site" evidence="8">
    <location>
        <position position="336"/>
    </location>
    <ligand>
        <name>ATP</name>
        <dbReference type="ChEBI" id="CHEBI:30616"/>
    </ligand>
</feature>
<dbReference type="GO" id="GO:0005524">
    <property type="term" value="F:ATP binding"/>
    <property type="evidence" value="ECO:0007669"/>
    <property type="project" value="UniProtKB-UniRule"/>
</dbReference>
<dbReference type="AlphaFoldDB" id="A0A6L8LSQ4"/>
<feature type="binding site" evidence="8">
    <location>
        <position position="161"/>
    </location>
    <ligand>
        <name>ATP</name>
        <dbReference type="ChEBI" id="CHEBI:30616"/>
    </ligand>
</feature>
<comment type="catalytic activity">
    <reaction evidence="8">
        <text>L-tyrosyl-[protein] + ATP = O-(5'-adenylyl)-L-tyrosyl-[protein] + diphosphate</text>
        <dbReference type="Rhea" id="RHEA:54288"/>
        <dbReference type="Rhea" id="RHEA-COMP:10136"/>
        <dbReference type="Rhea" id="RHEA-COMP:13846"/>
        <dbReference type="ChEBI" id="CHEBI:30616"/>
        <dbReference type="ChEBI" id="CHEBI:33019"/>
        <dbReference type="ChEBI" id="CHEBI:46858"/>
        <dbReference type="ChEBI" id="CHEBI:83624"/>
        <dbReference type="EC" id="2.7.7.108"/>
    </reaction>
</comment>
<comment type="catalytic activity">
    <reaction evidence="8">
        <text>L-tyrosyl-[protein] + UTP = O-(5'-uridylyl)-L-tyrosyl-[protein] + diphosphate</text>
        <dbReference type="Rhea" id="RHEA:83887"/>
        <dbReference type="Rhea" id="RHEA-COMP:10136"/>
        <dbReference type="Rhea" id="RHEA-COMP:20238"/>
        <dbReference type="ChEBI" id="CHEBI:33019"/>
        <dbReference type="ChEBI" id="CHEBI:46398"/>
        <dbReference type="ChEBI" id="CHEBI:46858"/>
        <dbReference type="ChEBI" id="CHEBI:90602"/>
    </reaction>
</comment>
<evidence type="ECO:0000256" key="3">
    <source>
        <dbReference type="ARBA" id="ARBA00022695"/>
    </source>
</evidence>
<keyword evidence="7 8" id="KW-0460">Magnesium</keyword>
<dbReference type="GO" id="GO:0030145">
    <property type="term" value="F:manganese ion binding"/>
    <property type="evidence" value="ECO:0007669"/>
    <property type="project" value="UniProtKB-UniRule"/>
</dbReference>
<comment type="similarity">
    <text evidence="1 8">Belongs to the SELO family.</text>
</comment>
<proteinExistence type="inferred from homology"/>
<comment type="catalytic activity">
    <reaction evidence="8">
        <text>L-threonyl-[protein] + ATP = 3-O-(5'-adenylyl)-L-threonyl-[protein] + diphosphate</text>
        <dbReference type="Rhea" id="RHEA:54292"/>
        <dbReference type="Rhea" id="RHEA-COMP:11060"/>
        <dbReference type="Rhea" id="RHEA-COMP:13847"/>
        <dbReference type="ChEBI" id="CHEBI:30013"/>
        <dbReference type="ChEBI" id="CHEBI:30616"/>
        <dbReference type="ChEBI" id="CHEBI:33019"/>
        <dbReference type="ChEBI" id="CHEBI:138113"/>
        <dbReference type="EC" id="2.7.7.108"/>
    </reaction>
</comment>
<keyword evidence="10" id="KW-1185">Reference proteome</keyword>
<feature type="binding site" evidence="8">
    <location>
        <position position="174"/>
    </location>
    <ligand>
        <name>ATP</name>
        <dbReference type="ChEBI" id="CHEBI:30616"/>
    </ligand>
</feature>
<dbReference type="Proteomes" id="UP000478571">
    <property type="component" value="Unassembled WGS sequence"/>
</dbReference>
<sequence>MKVVTIPNDTEALHCIKDMEDFAINANYSLLNTLNPDPDATSSGEDHLPRQVLSGHYVPVKPSPIADPVYISHSKTFFKELGLSDKLAKSEEFKHLFSGDMSHVPEEMKNIGWATGYALSIFGTEYVQQCPFGTGNGYGDGRAISVFEGVLNNKRWEMQLKGGGPTPYCRGADGRAVLRSSVREYLAQEYMHALGIPSSRSLCLFVSRTDTVDRPWYSEGTRSENPDVMVSNPVAIITRVAPSFLRVGQLELFSRRARSLTDADAMKELEMIVLHTIEREYQDEIEHSLPLTQKVVILAHKFRERLTSLVTNWIRVGYCQGNFNSDNCAAGGFTLDYGPFGFCEYFEPYFQPWTGGGNHFAFLNQLMAAEKNFETFCTALKPLLHSSPEQEEQLDDICEGFSPMMQDKVSQMWADKLGWETFDNALFNQLITLMMKTHVDYTILFRELCNIPDDVSGIEPSFYAKPSEEVLNEWQRWLSSWRDKVLSTSSPESASDQMKKVNPKYTWREWLIVPVYQQAEQGDYSLIHELEEVLQDPYGEQSSQVEEKYYRLRPLEFFASGGVSHYSCSS</sequence>
<name>A0A6L8LSQ4_9VIBR</name>
<protein>
    <recommendedName>
        <fullName evidence="8">Protein nucleotidyltransferase YdiU</fullName>
        <ecNumber evidence="8">2.7.7.-</ecNumber>
    </recommendedName>
    <alternativeName>
        <fullName evidence="8">Protein adenylyltransferase YdiU</fullName>
        <ecNumber evidence="8">2.7.7.108</ecNumber>
    </alternativeName>
    <alternativeName>
        <fullName evidence="8">Protein uridylyltransferase YdiU</fullName>
        <ecNumber evidence="8">2.7.7.-</ecNumber>
    </alternativeName>
</protein>
<evidence type="ECO:0000256" key="4">
    <source>
        <dbReference type="ARBA" id="ARBA00022723"/>
    </source>
</evidence>
<comment type="caution">
    <text evidence="9">The sequence shown here is derived from an EMBL/GenBank/DDBJ whole genome shotgun (WGS) entry which is preliminary data.</text>
</comment>
<feature type="binding site" evidence="8">
    <location>
        <position position="173"/>
    </location>
    <ligand>
        <name>ATP</name>
        <dbReference type="ChEBI" id="CHEBI:30616"/>
    </ligand>
</feature>
<feature type="binding site" evidence="8">
    <location>
        <position position="336"/>
    </location>
    <ligand>
        <name>Mg(2+)</name>
        <dbReference type="ChEBI" id="CHEBI:18420"/>
    </ligand>
</feature>
<keyword evidence="2 8" id="KW-0808">Transferase</keyword>
<dbReference type="RefSeq" id="WP_160928643.1">
    <property type="nucleotide sequence ID" value="NZ_WWEU01000002.1"/>
</dbReference>
<comment type="catalytic activity">
    <reaction evidence="8">
        <text>L-seryl-[protein] + ATP = 3-O-(5'-adenylyl)-L-seryl-[protein] + diphosphate</text>
        <dbReference type="Rhea" id="RHEA:58120"/>
        <dbReference type="Rhea" id="RHEA-COMP:9863"/>
        <dbReference type="Rhea" id="RHEA-COMP:15073"/>
        <dbReference type="ChEBI" id="CHEBI:29999"/>
        <dbReference type="ChEBI" id="CHEBI:30616"/>
        <dbReference type="ChEBI" id="CHEBI:33019"/>
        <dbReference type="ChEBI" id="CHEBI:142516"/>
        <dbReference type="EC" id="2.7.7.108"/>
    </reaction>
</comment>
<dbReference type="EC" id="2.7.7.-" evidence="8"/>
<comment type="cofactor">
    <cofactor evidence="8">
        <name>Mg(2+)</name>
        <dbReference type="ChEBI" id="CHEBI:18420"/>
    </cofactor>
    <cofactor evidence="8">
        <name>Mn(2+)</name>
        <dbReference type="ChEBI" id="CHEBI:29035"/>
    </cofactor>
</comment>
<comment type="catalytic activity">
    <reaction evidence="8">
        <text>L-seryl-[protein] + UTP = O-(5'-uridylyl)-L-seryl-[protein] + diphosphate</text>
        <dbReference type="Rhea" id="RHEA:64604"/>
        <dbReference type="Rhea" id="RHEA-COMP:9863"/>
        <dbReference type="Rhea" id="RHEA-COMP:16635"/>
        <dbReference type="ChEBI" id="CHEBI:29999"/>
        <dbReference type="ChEBI" id="CHEBI:33019"/>
        <dbReference type="ChEBI" id="CHEBI:46398"/>
        <dbReference type="ChEBI" id="CHEBI:156051"/>
    </reaction>
</comment>
<dbReference type="PANTHER" id="PTHR32057:SF14">
    <property type="entry name" value="PROTEIN ADENYLYLTRANSFERASE SELO, MITOCHONDRIAL"/>
    <property type="match status" value="1"/>
</dbReference>
<evidence type="ECO:0000256" key="5">
    <source>
        <dbReference type="ARBA" id="ARBA00022741"/>
    </source>
</evidence>
<dbReference type="EMBL" id="WWEU01000002">
    <property type="protein sequence ID" value="MYM59144.1"/>
    <property type="molecule type" value="Genomic_DNA"/>
</dbReference>
<feature type="binding site" evidence="8">
    <location>
        <position position="239"/>
    </location>
    <ligand>
        <name>ATP</name>
        <dbReference type="ChEBI" id="CHEBI:30616"/>
    </ligand>
</feature>
<comment type="catalytic activity">
    <reaction evidence="8">
        <text>L-histidyl-[protein] + UTP = N(tele)-(5'-uridylyl)-L-histidyl-[protein] + diphosphate</text>
        <dbReference type="Rhea" id="RHEA:83891"/>
        <dbReference type="Rhea" id="RHEA-COMP:9745"/>
        <dbReference type="Rhea" id="RHEA-COMP:20239"/>
        <dbReference type="ChEBI" id="CHEBI:29979"/>
        <dbReference type="ChEBI" id="CHEBI:33019"/>
        <dbReference type="ChEBI" id="CHEBI:46398"/>
        <dbReference type="ChEBI" id="CHEBI:233474"/>
    </reaction>
</comment>
<dbReference type="InterPro" id="IPR003846">
    <property type="entry name" value="SelO"/>
</dbReference>
<accession>A0A6L8LSQ4</accession>
<dbReference type="GO" id="GO:0070733">
    <property type="term" value="F:AMPylase activity"/>
    <property type="evidence" value="ECO:0007669"/>
    <property type="project" value="UniProtKB-EC"/>
</dbReference>
<feature type="binding site" evidence="8">
    <location>
        <position position="141"/>
    </location>
    <ligand>
        <name>ATP</name>
        <dbReference type="ChEBI" id="CHEBI:30616"/>
    </ligand>
</feature>
<keyword evidence="3 8" id="KW-0548">Nucleotidyltransferase</keyword>